<dbReference type="EC" id="3.2.1.21" evidence="3"/>
<dbReference type="VEuPathDB" id="FungiDB:SDRG_17162"/>
<dbReference type="RefSeq" id="XP_008621621.1">
    <property type="nucleotide sequence ID" value="XM_008623399.1"/>
</dbReference>
<reference evidence="7 8" key="1">
    <citation type="submission" date="2012-04" db="EMBL/GenBank/DDBJ databases">
        <title>The Genome Sequence of Saprolegnia declina VS20.</title>
        <authorList>
            <consortium name="The Broad Institute Genome Sequencing Platform"/>
            <person name="Russ C."/>
            <person name="Nusbaum C."/>
            <person name="Tyler B."/>
            <person name="van West P."/>
            <person name="Dieguez-Uribeondo J."/>
            <person name="de Bruijn I."/>
            <person name="Tripathy S."/>
            <person name="Jiang R."/>
            <person name="Young S.K."/>
            <person name="Zeng Q."/>
            <person name="Gargeya S."/>
            <person name="Fitzgerald M."/>
            <person name="Haas B."/>
            <person name="Abouelleil A."/>
            <person name="Alvarado L."/>
            <person name="Arachchi H.M."/>
            <person name="Berlin A."/>
            <person name="Chapman S.B."/>
            <person name="Goldberg J."/>
            <person name="Griggs A."/>
            <person name="Gujja S."/>
            <person name="Hansen M."/>
            <person name="Howarth C."/>
            <person name="Imamovic A."/>
            <person name="Larimer J."/>
            <person name="McCowen C."/>
            <person name="Montmayeur A."/>
            <person name="Murphy C."/>
            <person name="Neiman D."/>
            <person name="Pearson M."/>
            <person name="Priest M."/>
            <person name="Roberts A."/>
            <person name="Saif S."/>
            <person name="Shea T."/>
            <person name="Sisk P."/>
            <person name="Sykes S."/>
            <person name="Wortman J."/>
            <person name="Nusbaum C."/>
            <person name="Birren B."/>
        </authorList>
    </citation>
    <scope>NUCLEOTIDE SEQUENCE [LARGE SCALE GENOMIC DNA]</scope>
    <source>
        <strain evidence="7 8">VS20</strain>
    </source>
</reference>
<evidence type="ECO:0000256" key="2">
    <source>
        <dbReference type="ARBA" id="ARBA00010838"/>
    </source>
</evidence>
<dbReference type="GeneID" id="19957889"/>
<dbReference type="PROSITE" id="PS00653">
    <property type="entry name" value="GLYCOSYL_HYDROL_F1_2"/>
    <property type="match status" value="1"/>
</dbReference>
<dbReference type="STRING" id="1156394.T0R651"/>
<dbReference type="PRINTS" id="PR00131">
    <property type="entry name" value="GLHYDRLASE1"/>
</dbReference>
<dbReference type="OrthoDB" id="65569at2759"/>
<evidence type="ECO:0000256" key="3">
    <source>
        <dbReference type="ARBA" id="ARBA00012744"/>
    </source>
</evidence>
<dbReference type="InParanoid" id="T0R651"/>
<keyword evidence="4" id="KW-0378">Hydrolase</keyword>
<dbReference type="InterPro" id="IPR033132">
    <property type="entry name" value="GH_1_N_CS"/>
</dbReference>
<evidence type="ECO:0000256" key="5">
    <source>
        <dbReference type="ARBA" id="ARBA00023295"/>
    </source>
</evidence>
<dbReference type="GO" id="GO:0016052">
    <property type="term" value="P:carbohydrate catabolic process"/>
    <property type="evidence" value="ECO:0007669"/>
    <property type="project" value="UniProtKB-ARBA"/>
</dbReference>
<dbReference type="InterPro" id="IPR001360">
    <property type="entry name" value="Glyco_hydro_1"/>
</dbReference>
<keyword evidence="8" id="KW-1185">Reference proteome</keyword>
<protein>
    <recommendedName>
        <fullName evidence="3">beta-glucosidase</fullName>
        <ecNumber evidence="3">3.2.1.21</ecNumber>
    </recommendedName>
</protein>
<evidence type="ECO:0000313" key="7">
    <source>
        <dbReference type="EMBL" id="EQC24957.1"/>
    </source>
</evidence>
<dbReference type="PANTHER" id="PTHR10353:SF36">
    <property type="entry name" value="LP05116P"/>
    <property type="match status" value="1"/>
</dbReference>
<evidence type="ECO:0000256" key="6">
    <source>
        <dbReference type="RuleBase" id="RU003690"/>
    </source>
</evidence>
<dbReference type="PANTHER" id="PTHR10353">
    <property type="entry name" value="GLYCOSYL HYDROLASE"/>
    <property type="match status" value="1"/>
</dbReference>
<dbReference type="EMBL" id="JH767336">
    <property type="protein sequence ID" value="EQC24957.1"/>
    <property type="molecule type" value="Genomic_DNA"/>
</dbReference>
<gene>
    <name evidence="7" type="ORF">SDRG_17162</name>
</gene>
<dbReference type="InterPro" id="IPR017853">
    <property type="entry name" value="GH"/>
</dbReference>
<dbReference type="Pfam" id="PF00232">
    <property type="entry name" value="Glyco_hydro_1"/>
    <property type="match status" value="1"/>
</dbReference>
<dbReference type="Proteomes" id="UP000030762">
    <property type="component" value="Unassembled WGS sequence"/>
</dbReference>
<dbReference type="OMA" id="YQIEGHG"/>
<dbReference type="AlphaFoldDB" id="T0R651"/>
<dbReference type="eggNOG" id="KOG0626">
    <property type="taxonomic scope" value="Eukaryota"/>
</dbReference>
<dbReference type="GO" id="GO:0008422">
    <property type="term" value="F:beta-glucosidase activity"/>
    <property type="evidence" value="ECO:0007669"/>
    <property type="project" value="UniProtKB-EC"/>
</dbReference>
<proteinExistence type="inferred from homology"/>
<name>T0R651_SAPDV</name>
<dbReference type="Gene3D" id="3.20.20.80">
    <property type="entry name" value="Glycosidases"/>
    <property type="match status" value="1"/>
</dbReference>
<evidence type="ECO:0000313" key="8">
    <source>
        <dbReference type="Proteomes" id="UP000030762"/>
    </source>
</evidence>
<comment type="similarity">
    <text evidence="2 6">Belongs to the glycosyl hydrolase 1 family.</text>
</comment>
<organism evidence="7 8">
    <name type="scientific">Saprolegnia diclina (strain VS20)</name>
    <dbReference type="NCBI Taxonomy" id="1156394"/>
    <lineage>
        <taxon>Eukaryota</taxon>
        <taxon>Sar</taxon>
        <taxon>Stramenopiles</taxon>
        <taxon>Oomycota</taxon>
        <taxon>Saprolegniomycetes</taxon>
        <taxon>Saprolegniales</taxon>
        <taxon>Saprolegniaceae</taxon>
        <taxon>Saprolegnia</taxon>
    </lineage>
</organism>
<evidence type="ECO:0000256" key="1">
    <source>
        <dbReference type="ARBA" id="ARBA00000448"/>
    </source>
</evidence>
<evidence type="ECO:0000256" key="4">
    <source>
        <dbReference type="ARBA" id="ARBA00022801"/>
    </source>
</evidence>
<dbReference type="FunFam" id="3.20.20.80:FF:000011">
    <property type="entry name" value="Cytosolic beta-glucosidase"/>
    <property type="match status" value="1"/>
</dbReference>
<keyword evidence="5" id="KW-0326">Glycosidase</keyword>
<sequence>MPTLQFPIGFVWGAATAAYQVEGAADEGGRGLSIWDAFSKTPGKTLNGDTGDKAVDHYHLYKEDVQLMANMGLKHYRFSISWPRILPTGRTDHINEEGIAFYNNLIDELLAHGITPIVTLYHWDLPLALQTEFDGLLGGQPVIDAFTAYARLCFERFGDRVKQWITINEPWVISLLGFGIGVLAPGRKHNGKTEPYIAGHNLLLWHAHAVNVYRTEFQETQNGQIGMTFNCDWRAPKPTENPVEQAQNADAAERAVLFDLGWFADPIYFGDYPEVMKTRLGDRLPRFTPEESALLKGSNDFFGLNHYSTAYVEPSDAFLANEVCGSDGIIFDDAGVKMSADDAWPRTDVGWNVVPWGFRKLLVWIQARYAPAGGIIVTENGCAVADDDQAAAANDVFRVNYYRGYIAEMHKAITECNVDVRGYYAWSFIDNYEWACGYSKRFGLHWVNYETMKRMPKASAHVYGAILRANALVVEDKDEKAFDATPPAAAH</sequence>
<accession>T0R651</accession>
<dbReference type="SUPFAM" id="SSF51445">
    <property type="entry name" value="(Trans)glycosidases"/>
    <property type="match status" value="1"/>
</dbReference>
<comment type="catalytic activity">
    <reaction evidence="1">
        <text>Hydrolysis of terminal, non-reducing beta-D-glucosyl residues with release of beta-D-glucose.</text>
        <dbReference type="EC" id="3.2.1.21"/>
    </reaction>
</comment>